<evidence type="ECO:0000313" key="1">
    <source>
        <dbReference type="EMBL" id="SFZ93116.1"/>
    </source>
</evidence>
<protein>
    <submittedName>
        <fullName evidence="1">Uncharacterized protein</fullName>
    </submittedName>
</protein>
<accession>A0A1K2IL10</accession>
<dbReference type="EMBL" id="FPKW01000004">
    <property type="protein sequence ID" value="SFZ93116.1"/>
    <property type="molecule type" value="Genomic_DNA"/>
</dbReference>
<keyword evidence="2" id="KW-1185">Reference proteome</keyword>
<dbReference type="STRING" id="1612149.SAMN05216324_104141"/>
<proteinExistence type="predicted"/>
<evidence type="ECO:0000313" key="2">
    <source>
        <dbReference type="Proteomes" id="UP000182034"/>
    </source>
</evidence>
<dbReference type="Proteomes" id="UP000182034">
    <property type="component" value="Unassembled WGS sequence"/>
</dbReference>
<sequence>MLSKATMNEAGQKAINCGLQNQRDELQNIMGGM</sequence>
<name>A0A1K2IL10_9FLAO</name>
<reference evidence="2" key="1">
    <citation type="submission" date="2016-10" db="EMBL/GenBank/DDBJ databases">
        <authorList>
            <person name="Varghese N."/>
            <person name="Submissions S."/>
        </authorList>
    </citation>
    <scope>NUCLEOTIDE SEQUENCE [LARGE SCALE GENOMIC DNA]</scope>
    <source>
        <strain evidence="2">SUR2</strain>
    </source>
</reference>
<gene>
    <name evidence="1" type="ORF">SAMN05216324_104141</name>
</gene>
<organism evidence="1 2">
    <name type="scientific">Chryseobacterium limigenitum</name>
    <dbReference type="NCBI Taxonomy" id="1612149"/>
    <lineage>
        <taxon>Bacteria</taxon>
        <taxon>Pseudomonadati</taxon>
        <taxon>Bacteroidota</taxon>
        <taxon>Flavobacteriia</taxon>
        <taxon>Flavobacteriales</taxon>
        <taxon>Weeksellaceae</taxon>
        <taxon>Chryseobacterium group</taxon>
        <taxon>Chryseobacterium</taxon>
    </lineage>
</organism>
<dbReference type="AlphaFoldDB" id="A0A1K2IL10"/>